<dbReference type="InterPro" id="IPR003409">
    <property type="entry name" value="MORN"/>
</dbReference>
<evidence type="ECO:0000313" key="2">
    <source>
        <dbReference type="EMBL" id="CCC47178.1"/>
    </source>
</evidence>
<protein>
    <recommendedName>
        <fullName evidence="3">MORN repeat-containing protein</fullName>
    </recommendedName>
</protein>
<dbReference type="PANTHER" id="PTHR23084">
    <property type="entry name" value="PHOSPHATIDYLINOSITOL-4-PHOSPHATE 5-KINASE RELATED"/>
    <property type="match status" value="1"/>
</dbReference>
<dbReference type="Pfam" id="PF02493">
    <property type="entry name" value="MORN"/>
    <property type="match status" value="5"/>
</dbReference>
<gene>
    <name evidence="2" type="ORF">TVY486_0303540</name>
</gene>
<reference evidence="2" key="1">
    <citation type="journal article" date="2012" name="Proc. Natl. Acad. Sci. U.S.A.">
        <title>Antigenic diversity is generated by distinct evolutionary mechanisms in African trypanosome species.</title>
        <authorList>
            <person name="Jackson A.P."/>
            <person name="Berry A."/>
            <person name="Aslett M."/>
            <person name="Allison H.C."/>
            <person name="Burton P."/>
            <person name="Vavrova-Anderson J."/>
            <person name="Brown R."/>
            <person name="Browne H."/>
            <person name="Corton N."/>
            <person name="Hauser H."/>
            <person name="Gamble J."/>
            <person name="Gilderthorp R."/>
            <person name="Marcello L."/>
            <person name="McQuillan J."/>
            <person name="Otto T.D."/>
            <person name="Quail M.A."/>
            <person name="Sanders M.J."/>
            <person name="van Tonder A."/>
            <person name="Ginger M.L."/>
            <person name="Field M.C."/>
            <person name="Barry J.D."/>
            <person name="Hertz-Fowler C."/>
            <person name="Berriman M."/>
        </authorList>
    </citation>
    <scope>NUCLEOTIDE SEQUENCE</scope>
    <source>
        <strain evidence="2">Y486</strain>
    </source>
</reference>
<evidence type="ECO:0000256" key="1">
    <source>
        <dbReference type="ARBA" id="ARBA00022737"/>
    </source>
</evidence>
<dbReference type="PANTHER" id="PTHR23084:SF263">
    <property type="entry name" value="MORN REPEAT-CONTAINING PROTEIN 1"/>
    <property type="match status" value="1"/>
</dbReference>
<accession>G0TT97</accession>
<evidence type="ECO:0008006" key="3">
    <source>
        <dbReference type="Google" id="ProtNLM"/>
    </source>
</evidence>
<sequence length="613" mass="64832">MEGSGACYTDAVRHNAQGAGADENKGEGHVSQSVMLDESGALVNGANTYRNAQLSGVRVAARDGGIVHDSGFVDEQRQDCKTPGCHCHCHTFIGCVVKNPVACSGEEEESYESVSPQHPQCSACGGSLRAIKFKGVVQCHCFNGCIGHVEPGGDDWPSKGERGHSIQRICGVGATVSSCADTYMRIGATAAGGVLSPHAGSACEDSVSAGKVGVCGISGRASTPTFNARGITLHSTESVEFGALTGRGAGMLNIEASSTPHRNINYNEGAHGIFPLYGEAGKCIGARLRSPTCEDKWHWARMECYYDGDVSAGFPNGVGMLSGPKLRYNGSFVNGLPHGTGKALWRDDDGREVMYTGEWARGYFHGEGMLYVRGCRELGACCDVSPSGDLARDDYRGRCPLQPIRGDKSYVGCFVQGMMSGEGRLTFDRGDAVEGGFLNGTPHGKVVISLRDNTVFSGVCENGAFPYPGTVRYPNGDTYEGGFSESGGLLPWCDGQGSLTFLGGGQLDCVWKQNVLHGEGVYTAVNGLKSRRMYSWGVLKSVVPICGSLGVSTSSEARKQPDVKAVAVKDDSHRFRSEGSAQKSHVSRSVPSTTQLHDILHCLPTSRFAGSSV</sequence>
<dbReference type="SUPFAM" id="SSF82185">
    <property type="entry name" value="Histone H3 K4-specific methyltransferase SET7/9 N-terminal domain"/>
    <property type="match status" value="2"/>
</dbReference>
<dbReference type="AlphaFoldDB" id="G0TT97"/>
<dbReference type="VEuPathDB" id="TriTrypDB:TvY486_0303540"/>
<dbReference type="SMART" id="SM00698">
    <property type="entry name" value="MORN"/>
    <property type="match status" value="4"/>
</dbReference>
<keyword evidence="1" id="KW-0677">Repeat</keyword>
<organism evidence="2">
    <name type="scientific">Trypanosoma vivax (strain Y486)</name>
    <dbReference type="NCBI Taxonomy" id="1055687"/>
    <lineage>
        <taxon>Eukaryota</taxon>
        <taxon>Discoba</taxon>
        <taxon>Euglenozoa</taxon>
        <taxon>Kinetoplastea</taxon>
        <taxon>Metakinetoplastina</taxon>
        <taxon>Trypanosomatida</taxon>
        <taxon>Trypanosomatidae</taxon>
        <taxon>Trypanosoma</taxon>
        <taxon>Duttonella</taxon>
    </lineage>
</organism>
<proteinExistence type="predicted"/>
<name>G0TT97_TRYVY</name>
<dbReference type="EMBL" id="HE573019">
    <property type="protein sequence ID" value="CCC47178.1"/>
    <property type="molecule type" value="Genomic_DNA"/>
</dbReference>